<dbReference type="Proteomes" id="UP000002051">
    <property type="component" value="Chromosome 8"/>
</dbReference>
<proteinExistence type="predicted"/>
<dbReference type="EMBL" id="CM001224">
    <property type="protein sequence ID" value="KEH18310.1"/>
    <property type="molecule type" value="Genomic_DNA"/>
</dbReference>
<reference evidence="2" key="3">
    <citation type="submission" date="2015-04" db="UniProtKB">
        <authorList>
            <consortium name="EnsemblPlants"/>
        </authorList>
    </citation>
    <scope>IDENTIFICATION</scope>
    <source>
        <strain evidence="2">cv. Jemalong A17</strain>
    </source>
</reference>
<sequence length="128" mass="15248">MNKDNLLLNLYPYCKTYSISFMYSGISIGGDCHCLGFWNPLLDRINLRLSSWKSKYISFGDRPILLKFVMYSLSIYFLSFFKAPTDSVCRSKEDEWLGVRRLREFNLSLLDKWYWRMLVYKDGLCIMC</sequence>
<gene>
    <name evidence="1" type="ordered locus">MTR_8g015920</name>
</gene>
<organism evidence="1 3">
    <name type="scientific">Medicago truncatula</name>
    <name type="common">Barrel medic</name>
    <name type="synonym">Medicago tribuloides</name>
    <dbReference type="NCBI Taxonomy" id="3880"/>
    <lineage>
        <taxon>Eukaryota</taxon>
        <taxon>Viridiplantae</taxon>
        <taxon>Streptophyta</taxon>
        <taxon>Embryophyta</taxon>
        <taxon>Tracheophyta</taxon>
        <taxon>Spermatophyta</taxon>
        <taxon>Magnoliopsida</taxon>
        <taxon>eudicotyledons</taxon>
        <taxon>Gunneridae</taxon>
        <taxon>Pentapetalae</taxon>
        <taxon>rosids</taxon>
        <taxon>fabids</taxon>
        <taxon>Fabales</taxon>
        <taxon>Fabaceae</taxon>
        <taxon>Papilionoideae</taxon>
        <taxon>50 kb inversion clade</taxon>
        <taxon>NPAAA clade</taxon>
        <taxon>Hologalegina</taxon>
        <taxon>IRL clade</taxon>
        <taxon>Trifolieae</taxon>
        <taxon>Medicago</taxon>
    </lineage>
</organism>
<dbReference type="HOGENOM" id="CLU_1962884_0_0_1"/>
<dbReference type="EnsemblPlants" id="KEH18310">
    <property type="protein sequence ID" value="KEH18310"/>
    <property type="gene ID" value="MTR_8g015920"/>
</dbReference>
<reference evidence="1 3" key="2">
    <citation type="journal article" date="2014" name="BMC Genomics">
        <title>An improved genome release (version Mt4.0) for the model legume Medicago truncatula.</title>
        <authorList>
            <person name="Tang H."/>
            <person name="Krishnakumar V."/>
            <person name="Bidwell S."/>
            <person name="Rosen B."/>
            <person name="Chan A."/>
            <person name="Zhou S."/>
            <person name="Gentzbittel L."/>
            <person name="Childs K.L."/>
            <person name="Yandell M."/>
            <person name="Gundlach H."/>
            <person name="Mayer K.F."/>
            <person name="Schwartz D.C."/>
            <person name="Town C.D."/>
        </authorList>
    </citation>
    <scope>GENOME REANNOTATION</scope>
    <source>
        <strain evidence="1">A17</strain>
        <strain evidence="2 3">cv. Jemalong A17</strain>
    </source>
</reference>
<evidence type="ECO:0000313" key="3">
    <source>
        <dbReference type="Proteomes" id="UP000002051"/>
    </source>
</evidence>
<dbReference type="PANTHER" id="PTHR33116">
    <property type="entry name" value="REVERSE TRANSCRIPTASE ZINC-BINDING DOMAIN-CONTAINING PROTEIN-RELATED-RELATED"/>
    <property type="match status" value="1"/>
</dbReference>
<protein>
    <submittedName>
        <fullName evidence="1 2">Uncharacterized protein</fullName>
    </submittedName>
</protein>
<reference evidence="1 3" key="1">
    <citation type="journal article" date="2011" name="Nature">
        <title>The Medicago genome provides insight into the evolution of rhizobial symbioses.</title>
        <authorList>
            <person name="Young N.D."/>
            <person name="Debelle F."/>
            <person name="Oldroyd G.E."/>
            <person name="Geurts R."/>
            <person name="Cannon S.B."/>
            <person name="Udvardi M.K."/>
            <person name="Benedito V.A."/>
            <person name="Mayer K.F."/>
            <person name="Gouzy J."/>
            <person name="Schoof H."/>
            <person name="Van de Peer Y."/>
            <person name="Proost S."/>
            <person name="Cook D.R."/>
            <person name="Meyers B.C."/>
            <person name="Spannagl M."/>
            <person name="Cheung F."/>
            <person name="De Mita S."/>
            <person name="Krishnakumar V."/>
            <person name="Gundlach H."/>
            <person name="Zhou S."/>
            <person name="Mudge J."/>
            <person name="Bharti A.K."/>
            <person name="Murray J.D."/>
            <person name="Naoumkina M.A."/>
            <person name="Rosen B."/>
            <person name="Silverstein K.A."/>
            <person name="Tang H."/>
            <person name="Rombauts S."/>
            <person name="Zhao P.X."/>
            <person name="Zhou P."/>
            <person name="Barbe V."/>
            <person name="Bardou P."/>
            <person name="Bechner M."/>
            <person name="Bellec A."/>
            <person name="Berger A."/>
            <person name="Berges H."/>
            <person name="Bidwell S."/>
            <person name="Bisseling T."/>
            <person name="Choisne N."/>
            <person name="Couloux A."/>
            <person name="Denny R."/>
            <person name="Deshpande S."/>
            <person name="Dai X."/>
            <person name="Doyle J.J."/>
            <person name="Dudez A.M."/>
            <person name="Farmer A.D."/>
            <person name="Fouteau S."/>
            <person name="Franken C."/>
            <person name="Gibelin C."/>
            <person name="Gish J."/>
            <person name="Goldstein S."/>
            <person name="Gonzalez A.J."/>
            <person name="Green P.J."/>
            <person name="Hallab A."/>
            <person name="Hartog M."/>
            <person name="Hua A."/>
            <person name="Humphray S.J."/>
            <person name="Jeong D.H."/>
            <person name="Jing Y."/>
            <person name="Jocker A."/>
            <person name="Kenton S.M."/>
            <person name="Kim D.J."/>
            <person name="Klee K."/>
            <person name="Lai H."/>
            <person name="Lang C."/>
            <person name="Lin S."/>
            <person name="Macmil S.L."/>
            <person name="Magdelenat G."/>
            <person name="Matthews L."/>
            <person name="McCorrison J."/>
            <person name="Monaghan E.L."/>
            <person name="Mun J.H."/>
            <person name="Najar F.Z."/>
            <person name="Nicholson C."/>
            <person name="Noirot C."/>
            <person name="O'Bleness M."/>
            <person name="Paule C.R."/>
            <person name="Poulain J."/>
            <person name="Prion F."/>
            <person name="Qin B."/>
            <person name="Qu C."/>
            <person name="Retzel E.F."/>
            <person name="Riddle C."/>
            <person name="Sallet E."/>
            <person name="Samain S."/>
            <person name="Samson N."/>
            <person name="Sanders I."/>
            <person name="Saurat O."/>
            <person name="Scarpelli C."/>
            <person name="Schiex T."/>
            <person name="Segurens B."/>
            <person name="Severin A.J."/>
            <person name="Sherrier D.J."/>
            <person name="Shi R."/>
            <person name="Sims S."/>
            <person name="Singer S.R."/>
            <person name="Sinharoy S."/>
            <person name="Sterck L."/>
            <person name="Viollet A."/>
            <person name="Wang B.B."/>
            <person name="Wang K."/>
            <person name="Wang M."/>
            <person name="Wang X."/>
            <person name="Warfsmann J."/>
            <person name="Weissenbach J."/>
            <person name="White D.D."/>
            <person name="White J.D."/>
            <person name="Wiley G.B."/>
            <person name="Wincker P."/>
            <person name="Xing Y."/>
            <person name="Yang L."/>
            <person name="Yao Z."/>
            <person name="Ying F."/>
            <person name="Zhai J."/>
            <person name="Zhou L."/>
            <person name="Zuber A."/>
            <person name="Denarie J."/>
            <person name="Dixon R.A."/>
            <person name="May G.D."/>
            <person name="Schwartz D.C."/>
            <person name="Rogers J."/>
            <person name="Quetier F."/>
            <person name="Town C.D."/>
            <person name="Roe B.A."/>
        </authorList>
    </citation>
    <scope>NUCLEOTIDE SEQUENCE [LARGE SCALE GENOMIC DNA]</scope>
    <source>
        <strain evidence="1">A17</strain>
        <strain evidence="2 3">cv. Jemalong A17</strain>
    </source>
</reference>
<dbReference type="AlphaFoldDB" id="A0A072TXQ0"/>
<accession>A0A072TXQ0</accession>
<dbReference type="PANTHER" id="PTHR33116:SF78">
    <property type="entry name" value="OS12G0587133 PROTEIN"/>
    <property type="match status" value="1"/>
</dbReference>
<name>A0A072TXQ0_MEDTR</name>
<dbReference type="STRING" id="3880.A0A072TXQ0"/>
<evidence type="ECO:0000313" key="2">
    <source>
        <dbReference type="EnsemblPlants" id="KEH18310"/>
    </source>
</evidence>
<evidence type="ECO:0000313" key="1">
    <source>
        <dbReference type="EMBL" id="KEH18310.1"/>
    </source>
</evidence>
<keyword evidence="3" id="KW-1185">Reference proteome</keyword>